<sequence>MFEAAGKGTLFLDEIGDLPLHLQGKLLRVLQEKELQRLGSSGKTVPVEARIIAATHLDLQERVAAGLFRLDLYYRLHVIPIRLPSLRERREDILPLANDFLATYAKKLGKAICGFSQDTRSLLFCHDWPGNVRELANVIGYAVNMEATAWVQVGSLPAQMMQLQAAAATEKAWTENGGGAGQKQIVTLKELERSAIARAMQEVRQRNGRKEEAAALLGISRATLFRKVREYGLS</sequence>
<evidence type="ECO:0000256" key="4">
    <source>
        <dbReference type="ARBA" id="ARBA00023163"/>
    </source>
</evidence>
<keyword evidence="3" id="KW-0805">Transcription regulation</keyword>
<evidence type="ECO:0000313" key="8">
    <source>
        <dbReference type="Proteomes" id="UP000276178"/>
    </source>
</evidence>
<dbReference type="InterPro" id="IPR025944">
    <property type="entry name" value="Sigma_54_int_dom_CS"/>
</dbReference>
<dbReference type="Pfam" id="PF25601">
    <property type="entry name" value="AAA_lid_14"/>
    <property type="match status" value="1"/>
</dbReference>
<keyword evidence="1" id="KW-0547">Nucleotide-binding</keyword>
<dbReference type="CDD" id="cd00009">
    <property type="entry name" value="AAA"/>
    <property type="match status" value="1"/>
</dbReference>
<dbReference type="AlphaFoldDB" id="A0A3M8B992"/>
<dbReference type="PROSITE" id="PS00688">
    <property type="entry name" value="SIGMA54_INTERACT_3"/>
    <property type="match status" value="1"/>
</dbReference>
<dbReference type="GO" id="GO:0005524">
    <property type="term" value="F:ATP binding"/>
    <property type="evidence" value="ECO:0007669"/>
    <property type="project" value="UniProtKB-KW"/>
</dbReference>
<dbReference type="PROSITE" id="PS50045">
    <property type="entry name" value="SIGMA54_INTERACT_4"/>
    <property type="match status" value="1"/>
</dbReference>
<reference evidence="7 8" key="1">
    <citation type="submission" date="2018-10" db="EMBL/GenBank/DDBJ databases">
        <title>Phylogenomics of Brevibacillus.</title>
        <authorList>
            <person name="Dunlap C."/>
        </authorList>
    </citation>
    <scope>NUCLEOTIDE SEQUENCE [LARGE SCALE GENOMIC DNA]</scope>
    <source>
        <strain evidence="7 8">NRRL NRS 1219</strain>
    </source>
</reference>
<evidence type="ECO:0000313" key="9">
    <source>
        <dbReference type="Proteomes" id="UP000317180"/>
    </source>
</evidence>
<dbReference type="SUPFAM" id="SSF52540">
    <property type="entry name" value="P-loop containing nucleoside triphosphate hydrolases"/>
    <property type="match status" value="1"/>
</dbReference>
<evidence type="ECO:0000256" key="2">
    <source>
        <dbReference type="ARBA" id="ARBA00022840"/>
    </source>
</evidence>
<dbReference type="SUPFAM" id="SSF46689">
    <property type="entry name" value="Homeodomain-like"/>
    <property type="match status" value="1"/>
</dbReference>
<protein>
    <submittedName>
        <fullName evidence="7">Sigma-54-dependent Fis family transcriptional regulator</fullName>
    </submittedName>
</protein>
<dbReference type="Pfam" id="PF00158">
    <property type="entry name" value="Sigma54_activat"/>
    <property type="match status" value="1"/>
</dbReference>
<proteinExistence type="predicted"/>
<dbReference type="InterPro" id="IPR058031">
    <property type="entry name" value="AAA_lid_NorR"/>
</dbReference>
<dbReference type="EMBL" id="BJOD01000025">
    <property type="protein sequence ID" value="GED26567.1"/>
    <property type="molecule type" value="Genomic_DNA"/>
</dbReference>
<evidence type="ECO:0000313" key="6">
    <source>
        <dbReference type="EMBL" id="GED26567.1"/>
    </source>
</evidence>
<name>A0A3M8B992_9BACL</name>
<dbReference type="Gene3D" id="1.10.10.60">
    <property type="entry name" value="Homeodomain-like"/>
    <property type="match status" value="1"/>
</dbReference>
<evidence type="ECO:0000313" key="7">
    <source>
        <dbReference type="EMBL" id="RNB60021.1"/>
    </source>
</evidence>
<feature type="domain" description="Sigma-54 factor interaction" evidence="5">
    <location>
        <begin position="1"/>
        <end position="144"/>
    </location>
</feature>
<keyword evidence="4" id="KW-0804">Transcription</keyword>
<dbReference type="GO" id="GO:0006355">
    <property type="term" value="P:regulation of DNA-templated transcription"/>
    <property type="evidence" value="ECO:0007669"/>
    <property type="project" value="InterPro"/>
</dbReference>
<dbReference type="RefSeq" id="WP_007783101.1">
    <property type="nucleotide sequence ID" value="NZ_BJOD01000025.1"/>
</dbReference>
<dbReference type="PANTHER" id="PTHR32071">
    <property type="entry name" value="TRANSCRIPTIONAL REGULATORY PROTEIN"/>
    <property type="match status" value="1"/>
</dbReference>
<dbReference type="Gene3D" id="1.10.8.60">
    <property type="match status" value="1"/>
</dbReference>
<evidence type="ECO:0000259" key="5">
    <source>
        <dbReference type="PROSITE" id="PS50045"/>
    </source>
</evidence>
<reference evidence="6 9" key="2">
    <citation type="submission" date="2019-06" db="EMBL/GenBank/DDBJ databases">
        <title>Whole genome shotgun sequence of Brevibacillus agri NBRC 15538.</title>
        <authorList>
            <person name="Hosoyama A."/>
            <person name="Uohara A."/>
            <person name="Ohji S."/>
            <person name="Ichikawa N."/>
        </authorList>
    </citation>
    <scope>NUCLEOTIDE SEQUENCE [LARGE SCALE GENOMIC DNA]</scope>
    <source>
        <strain evidence="6 9">NBRC 15538</strain>
    </source>
</reference>
<dbReference type="InterPro" id="IPR027417">
    <property type="entry name" value="P-loop_NTPase"/>
</dbReference>
<dbReference type="OrthoDB" id="9771372at2"/>
<dbReference type="PRINTS" id="PR01590">
    <property type="entry name" value="HTHFIS"/>
</dbReference>
<dbReference type="Proteomes" id="UP000276178">
    <property type="component" value="Unassembled WGS sequence"/>
</dbReference>
<dbReference type="Pfam" id="PF02954">
    <property type="entry name" value="HTH_8"/>
    <property type="match status" value="1"/>
</dbReference>
<evidence type="ECO:0000256" key="1">
    <source>
        <dbReference type="ARBA" id="ARBA00022741"/>
    </source>
</evidence>
<keyword evidence="9" id="KW-1185">Reference proteome</keyword>
<accession>A0A3M8B992</accession>
<dbReference type="InterPro" id="IPR002197">
    <property type="entry name" value="HTH_Fis"/>
</dbReference>
<organism evidence="7 8">
    <name type="scientific">Brevibacillus agri</name>
    <dbReference type="NCBI Taxonomy" id="51101"/>
    <lineage>
        <taxon>Bacteria</taxon>
        <taxon>Bacillati</taxon>
        <taxon>Bacillota</taxon>
        <taxon>Bacilli</taxon>
        <taxon>Bacillales</taxon>
        <taxon>Paenibacillaceae</taxon>
        <taxon>Brevibacillus</taxon>
    </lineage>
</organism>
<dbReference type="Gene3D" id="3.40.50.300">
    <property type="entry name" value="P-loop containing nucleotide triphosphate hydrolases"/>
    <property type="match status" value="1"/>
</dbReference>
<dbReference type="InterPro" id="IPR002078">
    <property type="entry name" value="Sigma_54_int"/>
</dbReference>
<gene>
    <name evidence="6" type="ORF">BAG01nite_26690</name>
    <name evidence="7" type="ORF">EB820_03375</name>
</gene>
<keyword evidence="2" id="KW-0067">ATP-binding</keyword>
<evidence type="ECO:0000256" key="3">
    <source>
        <dbReference type="ARBA" id="ARBA00023015"/>
    </source>
</evidence>
<dbReference type="InterPro" id="IPR009057">
    <property type="entry name" value="Homeodomain-like_sf"/>
</dbReference>
<dbReference type="GO" id="GO:0043565">
    <property type="term" value="F:sequence-specific DNA binding"/>
    <property type="evidence" value="ECO:0007669"/>
    <property type="project" value="InterPro"/>
</dbReference>
<dbReference type="EMBL" id="RHHN01000010">
    <property type="protein sequence ID" value="RNB60021.1"/>
    <property type="molecule type" value="Genomic_DNA"/>
</dbReference>
<dbReference type="Proteomes" id="UP000317180">
    <property type="component" value="Unassembled WGS sequence"/>
</dbReference>
<comment type="caution">
    <text evidence="7">The sequence shown here is derived from an EMBL/GenBank/DDBJ whole genome shotgun (WGS) entry which is preliminary data.</text>
</comment>